<evidence type="ECO:0000313" key="5">
    <source>
        <dbReference type="EMBL" id="KAJ8657844.1"/>
    </source>
</evidence>
<feature type="compositionally biased region" description="Low complexity" evidence="1">
    <location>
        <begin position="1261"/>
        <end position="1273"/>
    </location>
</feature>
<protein>
    <recommendedName>
        <fullName evidence="7">Trafficking protein particle complex subunit 8</fullName>
    </recommendedName>
</protein>
<feature type="domain" description="TPPC8 second Ig-like" evidence="2">
    <location>
        <begin position="945"/>
        <end position="1066"/>
    </location>
</feature>
<evidence type="ECO:0000256" key="1">
    <source>
        <dbReference type="SAM" id="MobiDB-lite"/>
    </source>
</evidence>
<sequence length="1273" mass="143087">MSTHTPRDELARSFSPLVAVVASQDAEEICQKNHIPSFADFLKPFGNLIEGRVSPRDWQGIPIAVDNFSVRFRHVDKLGEPNHQAVMGVVDDHVRARKAPEMHEIRTQGDVNDGYLDTSLDERMPWYADFRKLVMSLRGISEHETFDHPVAVFIAISSSNPDPIGTITQLYNPNIPSFTIDRPFVDPNILRYYVVLHDPNTTSEDQAKATFEKVQKSLGLHCHMLRVNSKPRSNTTTSLLDDDVVPNEPDADPFIRDLWQESLAESAMIESRLQTHASNITSAAASESGLSTHTRSSSVSSNLSSSNSGLQSLNNTQPPPFPSPTPLELSNVSLESSTSVDRIVTPDIMQGENNDAPSSSSSTVQYGRYLTADDVTSCKAMVREFVVQSLIPFMERNIQHWNEQVASARRGLTGRLFGASRRLFGSSSRTHSSQSLQTIAATGPNVPAGVNQVVVYPFTAPEAQMRKLADFAFMIRDYKFAHTIYDTVRRDYATDKAFKYHAGTQEMIGICLLMMNQPMRSKVDVDRNFELAVQQYLARCRSPFQATRTTVIYYELLKMHRMWKEVPTALVRMTGEDSDLRSALFLEQAAHCFLRAPRPMVRKYGFHVVMAAHRYGKALQRQHAFRCYKLASLIFEDRLWSVAKSHIQFALGRQAFHLGLLEEAATYFANVLADDKQTPQQQAAHIREFMFIYRQYTSQAGIDPLKESMPNLGLPVINDQCVQVTLSNEQSHTENQEEWMTMERELVEENIAEGFFSGSKKALALQQHDDNRVVCAVGEPAIVHIELHNPLQVPIELNDIVLGCVHRESMKPTKESRDAKAEAYEAMIEGTPVPDSNEVFDFGGDFHLQKITNLTLEPLEKRQVNLALVPRKEGSILIKGIHYTLNNLVHTFRPIIKKGKRLNDTLEHRLSVAYGLDHTLDLLVTSPMPLLDLAFHSVPESILSGQVVQTVLEINNKGNKGLTALRLKSSHPSFICIGNPEDMDKEIYAGEASGNETLTFDNKLYDPSVMSVPLPNEENDKGVVHSGKTTLVPLWIRGDRIGKHTFKFLFSYQSEEDNPAIAHRVLRYTVNLQVLPSLKINAFTRPSAATPQEYILGIEVENLQAAEFHLTQLNAASRVWTVVPLSIQMQSREDVKAKTYIPMRQTTFAYYKICKLQESEHDPSKLNITKLSFGDAEIPFDTVPLKTFALNSRTLWRQSNVQAQHSHQNETEEPSLYNLGDLDLTLYWDIPSMKRHGQHYIIGISLANLSDNAPPPPPARPSLSLALPIDTKA</sequence>
<dbReference type="InterPro" id="IPR058540">
    <property type="entry name" value="Ig_TPPC8_3rd"/>
</dbReference>
<dbReference type="InterPro" id="IPR058541">
    <property type="entry name" value="Ig_TPPC8_1st"/>
</dbReference>
<feature type="region of interest" description="Disordered" evidence="1">
    <location>
        <begin position="284"/>
        <end position="334"/>
    </location>
</feature>
<gene>
    <name evidence="5" type="ORF">O0I10_006372</name>
</gene>
<dbReference type="PANTHER" id="PTHR12975:SF6">
    <property type="entry name" value="TRAFFICKING PROTEIN PARTICLE COMPLEX SUBUNIT 8"/>
    <property type="match status" value="1"/>
</dbReference>
<name>A0AAD7XUT7_9FUNG</name>
<dbReference type="AlphaFoldDB" id="A0AAD7XUT7"/>
<dbReference type="Proteomes" id="UP001234581">
    <property type="component" value="Unassembled WGS sequence"/>
</dbReference>
<accession>A0AAD7XUT7</accession>
<dbReference type="Pfam" id="PF24545">
    <property type="entry name" value="Ig_TPPC8_1st"/>
    <property type="match status" value="1"/>
</dbReference>
<dbReference type="GO" id="GO:1990072">
    <property type="term" value="C:TRAPPIII protein complex"/>
    <property type="evidence" value="ECO:0007669"/>
    <property type="project" value="TreeGrafter"/>
</dbReference>
<dbReference type="Pfam" id="PF24546">
    <property type="entry name" value="Ig_TPPC8_3rd"/>
    <property type="match status" value="1"/>
</dbReference>
<evidence type="ECO:0000259" key="2">
    <source>
        <dbReference type="Pfam" id="PF24544"/>
    </source>
</evidence>
<dbReference type="RefSeq" id="XP_058342757.1">
    <property type="nucleotide sequence ID" value="XM_058486400.1"/>
</dbReference>
<dbReference type="Pfam" id="PF12739">
    <property type="entry name" value="TRAPPC-Trs85"/>
    <property type="match status" value="1"/>
</dbReference>
<reference evidence="5 6" key="1">
    <citation type="submission" date="2023-03" db="EMBL/GenBank/DDBJ databases">
        <title>Genome sequence of Lichtheimia ornata CBS 291.66.</title>
        <authorList>
            <person name="Mohabir J.T."/>
            <person name="Shea T.P."/>
            <person name="Kurbessoian T."/>
            <person name="Berby B."/>
            <person name="Fontaine J."/>
            <person name="Livny J."/>
            <person name="Gnirke A."/>
            <person name="Stajich J.E."/>
            <person name="Cuomo C.A."/>
        </authorList>
    </citation>
    <scope>NUCLEOTIDE SEQUENCE [LARGE SCALE GENOMIC DNA]</scope>
    <source>
        <strain evidence="5">CBS 291.66</strain>
    </source>
</reference>
<organism evidence="5 6">
    <name type="scientific">Lichtheimia ornata</name>
    <dbReference type="NCBI Taxonomy" id="688661"/>
    <lineage>
        <taxon>Eukaryota</taxon>
        <taxon>Fungi</taxon>
        <taxon>Fungi incertae sedis</taxon>
        <taxon>Mucoromycota</taxon>
        <taxon>Mucoromycotina</taxon>
        <taxon>Mucoromycetes</taxon>
        <taxon>Mucorales</taxon>
        <taxon>Lichtheimiaceae</taxon>
        <taxon>Lichtheimia</taxon>
    </lineage>
</organism>
<feature type="region of interest" description="Disordered" evidence="1">
    <location>
        <begin position="1252"/>
        <end position="1273"/>
    </location>
</feature>
<feature type="domain" description="TPPC8 third Ig-like" evidence="4">
    <location>
        <begin position="1069"/>
        <end position="1231"/>
    </location>
</feature>
<dbReference type="PANTHER" id="PTHR12975">
    <property type="entry name" value="TRANSPORT PROTEIN TRAPP"/>
    <property type="match status" value="1"/>
</dbReference>
<dbReference type="GeneID" id="83213783"/>
<evidence type="ECO:0008006" key="7">
    <source>
        <dbReference type="Google" id="ProtNLM"/>
    </source>
</evidence>
<proteinExistence type="predicted"/>
<comment type="caution">
    <text evidence="5">The sequence shown here is derived from an EMBL/GenBank/DDBJ whole genome shotgun (WGS) entry which is preliminary data.</text>
</comment>
<feature type="compositionally biased region" description="Low complexity" evidence="1">
    <location>
        <begin position="286"/>
        <end position="315"/>
    </location>
</feature>
<feature type="domain" description="TPPC8 first Ig-like" evidence="3">
    <location>
        <begin position="730"/>
        <end position="943"/>
    </location>
</feature>
<dbReference type="Pfam" id="PF24544">
    <property type="entry name" value="Ig_TPPC8_2nd"/>
    <property type="match status" value="1"/>
</dbReference>
<keyword evidence="6" id="KW-1185">Reference proteome</keyword>
<evidence type="ECO:0000313" key="6">
    <source>
        <dbReference type="Proteomes" id="UP001234581"/>
    </source>
</evidence>
<dbReference type="InterPro" id="IPR024420">
    <property type="entry name" value="TRAPP_III_complex_Trs85"/>
</dbReference>
<dbReference type="EMBL" id="JARTCD010000028">
    <property type="protein sequence ID" value="KAJ8657844.1"/>
    <property type="molecule type" value="Genomic_DNA"/>
</dbReference>
<evidence type="ECO:0000259" key="4">
    <source>
        <dbReference type="Pfam" id="PF24546"/>
    </source>
</evidence>
<dbReference type="InterPro" id="IPR058538">
    <property type="entry name" value="Ig_TPPC8_2nd"/>
</dbReference>
<evidence type="ECO:0000259" key="3">
    <source>
        <dbReference type="Pfam" id="PF24545"/>
    </source>
</evidence>